<dbReference type="CDD" id="cd00093">
    <property type="entry name" value="HTH_XRE"/>
    <property type="match status" value="1"/>
</dbReference>
<evidence type="ECO:0000313" key="2">
    <source>
        <dbReference type="EMBL" id="GIF57555.1"/>
    </source>
</evidence>
<dbReference type="InterPro" id="IPR001387">
    <property type="entry name" value="Cro/C1-type_HTH"/>
</dbReference>
<reference evidence="2 3" key="1">
    <citation type="submission" date="2021-01" db="EMBL/GenBank/DDBJ databases">
        <title>Whole genome shotgun sequence of Asanoa iriomotensis NBRC 100142.</title>
        <authorList>
            <person name="Komaki H."/>
            <person name="Tamura T."/>
        </authorList>
    </citation>
    <scope>NUCLEOTIDE SEQUENCE [LARGE SCALE GENOMIC DNA]</scope>
    <source>
        <strain evidence="2 3">NBRC 100142</strain>
    </source>
</reference>
<evidence type="ECO:0000259" key="1">
    <source>
        <dbReference type="PROSITE" id="PS50943"/>
    </source>
</evidence>
<keyword evidence="3" id="KW-1185">Reference proteome</keyword>
<dbReference type="RefSeq" id="WP_239090785.1">
    <property type="nucleotide sequence ID" value="NZ_BAAALU010000031.1"/>
</dbReference>
<organism evidence="2 3">
    <name type="scientific">Asanoa iriomotensis</name>
    <dbReference type="NCBI Taxonomy" id="234613"/>
    <lineage>
        <taxon>Bacteria</taxon>
        <taxon>Bacillati</taxon>
        <taxon>Actinomycetota</taxon>
        <taxon>Actinomycetes</taxon>
        <taxon>Micromonosporales</taxon>
        <taxon>Micromonosporaceae</taxon>
        <taxon>Asanoa</taxon>
    </lineage>
</organism>
<dbReference type="Gene3D" id="1.10.260.40">
    <property type="entry name" value="lambda repressor-like DNA-binding domains"/>
    <property type="match status" value="1"/>
</dbReference>
<dbReference type="SMART" id="SM00530">
    <property type="entry name" value="HTH_XRE"/>
    <property type="match status" value="1"/>
</dbReference>
<dbReference type="Proteomes" id="UP000624325">
    <property type="component" value="Unassembled WGS sequence"/>
</dbReference>
<dbReference type="InterPro" id="IPR010982">
    <property type="entry name" value="Lambda_DNA-bd_dom_sf"/>
</dbReference>
<feature type="domain" description="HTH cro/C1-type" evidence="1">
    <location>
        <begin position="10"/>
        <end position="64"/>
    </location>
</feature>
<dbReference type="SUPFAM" id="SSF47413">
    <property type="entry name" value="lambda repressor-like DNA-binding domains"/>
    <property type="match status" value="1"/>
</dbReference>
<protein>
    <recommendedName>
        <fullName evidence="1">HTH cro/C1-type domain-containing protein</fullName>
    </recommendedName>
</protein>
<sequence>MTDATVGDLIRRQRTLARRSQLDLAHEIGVSPRHLSFVELGKSKPSAGLLTRIAEELDLPLRERNDWLLAAGYAARRLVAGIPVDVRGEPTNLFRAALHPHGFAAPTTTRRPSSAALMPVRDRGSPRMIMR</sequence>
<evidence type="ECO:0000313" key="3">
    <source>
        <dbReference type="Proteomes" id="UP000624325"/>
    </source>
</evidence>
<dbReference type="EMBL" id="BONC01000024">
    <property type="protein sequence ID" value="GIF57555.1"/>
    <property type="molecule type" value="Genomic_DNA"/>
</dbReference>
<accession>A0ABQ4C460</accession>
<dbReference type="PROSITE" id="PS50943">
    <property type="entry name" value="HTH_CROC1"/>
    <property type="match status" value="1"/>
</dbReference>
<comment type="caution">
    <text evidence="2">The sequence shown here is derived from an EMBL/GenBank/DDBJ whole genome shotgun (WGS) entry which is preliminary data.</text>
</comment>
<dbReference type="Pfam" id="PF01381">
    <property type="entry name" value="HTH_3"/>
    <property type="match status" value="1"/>
</dbReference>
<name>A0ABQ4C460_9ACTN</name>
<proteinExistence type="predicted"/>
<gene>
    <name evidence="2" type="ORF">Air01nite_36500</name>
</gene>